<dbReference type="RefSeq" id="WP_231334352.1">
    <property type="nucleotide sequence ID" value="NZ_CP059572.1"/>
</dbReference>
<keyword evidence="2" id="KW-1185">Reference proteome</keyword>
<organism evidence="1 2">
    <name type="scientific">Actinomadura graeca</name>
    <dbReference type="NCBI Taxonomy" id="2750812"/>
    <lineage>
        <taxon>Bacteria</taxon>
        <taxon>Bacillati</taxon>
        <taxon>Actinomycetota</taxon>
        <taxon>Actinomycetes</taxon>
        <taxon>Streptosporangiales</taxon>
        <taxon>Thermomonosporaceae</taxon>
        <taxon>Actinomadura</taxon>
    </lineage>
</organism>
<proteinExistence type="predicted"/>
<gene>
    <name evidence="1" type="ORF">AGRA3207_002045</name>
</gene>
<reference evidence="1" key="1">
    <citation type="submission" date="2020-07" db="EMBL/GenBank/DDBJ databases">
        <authorList>
            <person name="Tarantini F.S."/>
            <person name="Hong K.W."/>
            <person name="Chan K.G."/>
        </authorList>
    </citation>
    <scope>NUCLEOTIDE SEQUENCE</scope>
    <source>
        <strain evidence="1">32-07</strain>
    </source>
</reference>
<accession>A0ABX8QRF4</accession>
<dbReference type="Proteomes" id="UP001049518">
    <property type="component" value="Chromosome"/>
</dbReference>
<evidence type="ECO:0008006" key="3">
    <source>
        <dbReference type="Google" id="ProtNLM"/>
    </source>
</evidence>
<sequence length="538" mass="58211">MSPSGGRDLPFIRGGRPSTAEWDEALRRAEAGGDPAERFRGRIQQAIAELSDRGRLAIAEAGESGITVTVIVMDGFGLPRPRPRPAVPWTALVPMLATGSLQELRFRLAGGLGGVDHARLWSELRRNLEEQVAPPDGHRLELVCTAPGWPVPERALADLARLAGDAGGNAPDAWTAPDPHDHRRSPSRLIGVDVAAAVGDAVAALPLRAPLDLVVVEIESSGRILPIGTQLFAAGDEVGTESAVSLRCVHPHDDGTVLAVVTWRDDGPRALFTGVVRLPAGRHRLRAVLAGAGQVKFVEPGGVEPERRSWSELMATLPDRLVPETTELDVICVIDRCGGGFESRRRLATEFVKLVKRRFPRPEQLGVAVVAYGRHDFRLEQEHAGVLEGAWLAPAASALDTLAGLRSVRPDRVLGAPVEEALGLVAQGVRKIPAKRRVVTLFFGDRPPHPPRDDPDGVLPCPRGVDWRRELRRIERHPRLTSAVVLDSSERLDAAWRRLGRTALLRLDQADAGRLAAATQVVVPDSGRLVFPMLDPEN</sequence>
<evidence type="ECO:0000313" key="2">
    <source>
        <dbReference type="Proteomes" id="UP001049518"/>
    </source>
</evidence>
<evidence type="ECO:0000313" key="1">
    <source>
        <dbReference type="EMBL" id="QXJ21213.1"/>
    </source>
</evidence>
<protein>
    <recommendedName>
        <fullName evidence="3">VWFA domain-containing protein</fullName>
    </recommendedName>
</protein>
<dbReference type="EMBL" id="CP059572">
    <property type="protein sequence ID" value="QXJ21213.1"/>
    <property type="molecule type" value="Genomic_DNA"/>
</dbReference>
<name>A0ABX8QRF4_9ACTN</name>